<protein>
    <recommendedName>
        <fullName evidence="3">Phage portal protein</fullName>
    </recommendedName>
</protein>
<dbReference type="NCBIfam" id="TIGR01537">
    <property type="entry name" value="portal_HK97"/>
    <property type="match status" value="1"/>
</dbReference>
<reference evidence="2" key="1">
    <citation type="journal article" date="2015" name="Nature">
        <title>Complex archaea that bridge the gap between prokaryotes and eukaryotes.</title>
        <authorList>
            <person name="Spang A."/>
            <person name="Saw J.H."/>
            <person name="Jorgensen S.L."/>
            <person name="Zaremba-Niedzwiedzka K."/>
            <person name="Martijn J."/>
            <person name="Lind A.E."/>
            <person name="van Eijk R."/>
            <person name="Schleper C."/>
            <person name="Guy L."/>
            <person name="Ettema T.J."/>
        </authorList>
    </citation>
    <scope>NUCLEOTIDE SEQUENCE</scope>
</reference>
<dbReference type="Pfam" id="PF04860">
    <property type="entry name" value="Phage_portal"/>
    <property type="match status" value="1"/>
</dbReference>
<sequence>MSLYSLFAGSAVPGIRAEELSLTSTRGWEPSLYYAASSTGEIVTPQTATALSAYYACIVLLAATEALLPLKVLKKRPGGGSDEVPEHPVYDLLQMAPNDDTTAVNFRQDWMSFYLGWGHGYSKVGRDGNGDASSLQVVDTSIIQTRRDASGLYYEIRVPGKGLEILRSADMLDLRGVRGWSVARSAIDSLGIGLSEQKYAGSYLGQASSPAGVLETDGVIQEPAMNALRSQWQKRQGGAGKVGLTPVLAHGLHYKQISINPSDAQLLESRKYSVEEVCRWFGVPPEMIGRREQAQGWQAREHLAIEFVQHSLMPHLIQIEQETGKKLLTAAERAQGFYIRHSGQALLRADSKTRATFYGLLLRLGALSPNEIRSFEDMNPVGPAGDTYFMTTNLAPLEKVASGEAAEEREAAGAGFGASSTSTTGPSVETGVRGIFDDPARRIAHRRVSSARRLMKKYGEDAEALEIALVDLDKADCTHTSSAFAPAMGLVAGRPVEADELMPLTSGILASQHASLSLPVALEEAYLLKIYFCFMISAYKAVYNISYRYLTYFKYYYKG</sequence>
<comment type="caution">
    <text evidence="2">The sequence shown here is derived from an EMBL/GenBank/DDBJ whole genome shotgun (WGS) entry which is preliminary data.</text>
</comment>
<evidence type="ECO:0000313" key="2">
    <source>
        <dbReference type="EMBL" id="KKL66256.1"/>
    </source>
</evidence>
<dbReference type="EMBL" id="LAZR01027267">
    <property type="protein sequence ID" value="KKL66256.1"/>
    <property type="molecule type" value="Genomic_DNA"/>
</dbReference>
<evidence type="ECO:0000256" key="1">
    <source>
        <dbReference type="SAM" id="MobiDB-lite"/>
    </source>
</evidence>
<accession>A0A0F9EJ05</accession>
<name>A0A0F9EJ05_9ZZZZ</name>
<organism evidence="2">
    <name type="scientific">marine sediment metagenome</name>
    <dbReference type="NCBI Taxonomy" id="412755"/>
    <lineage>
        <taxon>unclassified sequences</taxon>
        <taxon>metagenomes</taxon>
        <taxon>ecological metagenomes</taxon>
    </lineage>
</organism>
<dbReference type="InterPro" id="IPR006944">
    <property type="entry name" value="Phage/GTA_portal"/>
</dbReference>
<evidence type="ECO:0008006" key="3">
    <source>
        <dbReference type="Google" id="ProtNLM"/>
    </source>
</evidence>
<dbReference type="InterPro" id="IPR006427">
    <property type="entry name" value="Portal_HK97"/>
</dbReference>
<gene>
    <name evidence="2" type="ORF">LCGC14_2146790</name>
</gene>
<feature type="region of interest" description="Disordered" evidence="1">
    <location>
        <begin position="401"/>
        <end position="431"/>
    </location>
</feature>
<dbReference type="AlphaFoldDB" id="A0A0F9EJ05"/>
<proteinExistence type="predicted"/>